<comment type="caution">
    <text evidence="9">The sequence shown here is derived from an EMBL/GenBank/DDBJ whole genome shotgun (WGS) entry which is preliminary data.</text>
</comment>
<dbReference type="Gene3D" id="3.40.50.2300">
    <property type="match status" value="1"/>
</dbReference>
<dbReference type="Pfam" id="PF02302">
    <property type="entry name" value="PTS_IIB"/>
    <property type="match status" value="1"/>
</dbReference>
<dbReference type="CDD" id="cd05564">
    <property type="entry name" value="PTS_IIB_chitobiose_lichenan"/>
    <property type="match status" value="1"/>
</dbReference>
<evidence type="ECO:0000256" key="3">
    <source>
        <dbReference type="ARBA" id="ARBA00022597"/>
    </source>
</evidence>
<gene>
    <name evidence="9" type="ORF">CIAN88_05540</name>
</gene>
<evidence type="ECO:0000256" key="4">
    <source>
        <dbReference type="ARBA" id="ARBA00022679"/>
    </source>
</evidence>
<feature type="modified residue" description="Phosphocysteine; by EIIA" evidence="7">
    <location>
        <position position="7"/>
    </location>
</feature>
<dbReference type="EMBL" id="JQIF01000023">
    <property type="protein sequence ID" value="KGJ54011.1"/>
    <property type="molecule type" value="Genomic_DNA"/>
</dbReference>
<dbReference type="PANTHER" id="PTHR34581">
    <property type="entry name" value="PTS SYSTEM N,N'-DIACETYLCHITOBIOSE-SPECIFIC EIIB COMPONENT"/>
    <property type="match status" value="1"/>
</dbReference>
<reference evidence="9 10" key="1">
    <citation type="submission" date="2014-08" db="EMBL/GenBank/DDBJ databases">
        <title>Clostridium innocuum, an unnegligible vancomycin-resistant pathogen causing extra-intestinal infections.</title>
        <authorList>
            <person name="Feng Y."/>
            <person name="Chiu C.-H."/>
        </authorList>
    </citation>
    <scope>NUCLEOTIDE SEQUENCE [LARGE SCALE GENOMIC DNA]</scope>
    <source>
        <strain evidence="9 10">AN88</strain>
    </source>
</reference>
<evidence type="ECO:0000256" key="7">
    <source>
        <dbReference type="PROSITE-ProRule" id="PRU00423"/>
    </source>
</evidence>
<dbReference type="Proteomes" id="UP000030008">
    <property type="component" value="Unassembled WGS sequence"/>
</dbReference>
<dbReference type="InterPro" id="IPR003501">
    <property type="entry name" value="PTS_EIIB_2/3"/>
</dbReference>
<name>A0A099I8V9_CLOIN</name>
<keyword evidence="3" id="KW-0762">Sugar transport</keyword>
<evidence type="ECO:0000256" key="1">
    <source>
        <dbReference type="ARBA" id="ARBA00022448"/>
    </source>
</evidence>
<evidence type="ECO:0000259" key="8">
    <source>
        <dbReference type="PROSITE" id="PS51100"/>
    </source>
</evidence>
<keyword evidence="6" id="KW-0418">Kinase</keyword>
<keyword evidence="5" id="KW-0598">Phosphotransferase system</keyword>
<organism evidence="9 10">
    <name type="scientific">Clostridium innocuum</name>
    <dbReference type="NCBI Taxonomy" id="1522"/>
    <lineage>
        <taxon>Bacteria</taxon>
        <taxon>Bacillati</taxon>
        <taxon>Bacillota</taxon>
        <taxon>Clostridia</taxon>
        <taxon>Eubacteriales</taxon>
        <taxon>Clostridiaceae</taxon>
        <taxon>Clostridium</taxon>
    </lineage>
</organism>
<dbReference type="InterPro" id="IPR013012">
    <property type="entry name" value="PTS_EIIB_3"/>
</dbReference>
<keyword evidence="1" id="KW-0813">Transport</keyword>
<dbReference type="GO" id="GO:0016301">
    <property type="term" value="F:kinase activity"/>
    <property type="evidence" value="ECO:0007669"/>
    <property type="project" value="UniProtKB-KW"/>
</dbReference>
<accession>A0A099I8V9</accession>
<dbReference type="RefSeq" id="WP_044904539.1">
    <property type="nucleotide sequence ID" value="NZ_CP022722.1"/>
</dbReference>
<dbReference type="PROSITE" id="PS51100">
    <property type="entry name" value="PTS_EIIB_TYPE_3"/>
    <property type="match status" value="1"/>
</dbReference>
<feature type="domain" description="PTS EIIB type-3" evidence="8">
    <location>
        <begin position="1"/>
        <end position="101"/>
    </location>
</feature>
<evidence type="ECO:0000313" key="10">
    <source>
        <dbReference type="Proteomes" id="UP000030008"/>
    </source>
</evidence>
<dbReference type="AlphaFoldDB" id="A0A099I8V9"/>
<dbReference type="InterPro" id="IPR036095">
    <property type="entry name" value="PTS_EIIB-like_sf"/>
</dbReference>
<dbReference type="SUPFAM" id="SSF52794">
    <property type="entry name" value="PTS system IIB component-like"/>
    <property type="match status" value="1"/>
</dbReference>
<keyword evidence="2" id="KW-0597">Phosphoprotein</keyword>
<proteinExistence type="predicted"/>
<evidence type="ECO:0000313" key="9">
    <source>
        <dbReference type="EMBL" id="KGJ54011.1"/>
    </source>
</evidence>
<protein>
    <recommendedName>
        <fullName evidence="8">PTS EIIB type-3 domain-containing protein</fullName>
    </recommendedName>
</protein>
<dbReference type="GO" id="GO:0009401">
    <property type="term" value="P:phosphoenolpyruvate-dependent sugar phosphotransferase system"/>
    <property type="evidence" value="ECO:0007669"/>
    <property type="project" value="UniProtKB-KW"/>
</dbReference>
<dbReference type="InterPro" id="IPR051819">
    <property type="entry name" value="PTS_sugar-specific_EIIB"/>
</dbReference>
<sequence>MFILLVCNAGMSTSLIVNQMKKCIREQGKDYEIKAVALDSAYEYYDTADVILLGPQISIYINNVRKQSNKPVAVIDSKSYGRYRGDEVLLAAEKLFEESRK</sequence>
<keyword evidence="4" id="KW-0808">Transferase</keyword>
<evidence type="ECO:0000256" key="2">
    <source>
        <dbReference type="ARBA" id="ARBA00022553"/>
    </source>
</evidence>
<dbReference type="PANTHER" id="PTHR34581:SF2">
    <property type="entry name" value="PTS SYSTEM N,N'-DIACETYLCHITOBIOSE-SPECIFIC EIIB COMPONENT"/>
    <property type="match status" value="1"/>
</dbReference>
<evidence type="ECO:0000256" key="5">
    <source>
        <dbReference type="ARBA" id="ARBA00022683"/>
    </source>
</evidence>
<evidence type="ECO:0000256" key="6">
    <source>
        <dbReference type="ARBA" id="ARBA00022777"/>
    </source>
</evidence>
<dbReference type="GO" id="GO:0008982">
    <property type="term" value="F:protein-N(PI)-phosphohistidine-sugar phosphotransferase activity"/>
    <property type="evidence" value="ECO:0007669"/>
    <property type="project" value="InterPro"/>
</dbReference>